<sequence>MCKIKTLSINLYPQNQVKMLCRGGLSSACVNMCKMCKKRNKKKKRGICYMPKSYRTCEIVQQLEYLTEDQIEKGLDHNAVKDYAYILHDKDENKDGELKKPHWHICIRFKDSVPTESICNWFGITENYINKIRGRFGDALAYLTHKNATEKYQYLEESVKSNFDFKKEAEIKQGREADKARKAELVDLITGGVIREYNYTEYITPQEYDKFKKTIDNAFNYRRDKLEGSERNMKVIYLYGEAGTGKTTWAKELAQQNEYSYYISSGSNDLLDNYKGQDCLILDDIRPNYIDVSDLLKLLDNHTNSTVRSRYKNKMLECKLVVITTSVSMETFFRNLIGDSRESLQQLRRRCEMYIKMTALTMSVQLWQSESNKYMYVGTYDNPVANKYSKHDRTLEEAKEYVDNMILFPVKADNETISNAYGFTDMKDSEDVFTGQLTLHV</sequence>
<dbReference type="Gene3D" id="3.40.1310.30">
    <property type="match status" value="1"/>
</dbReference>
<feature type="domain" description="Plasmid replication protein origin binding" evidence="2">
    <location>
        <begin position="60"/>
        <end position="164"/>
    </location>
</feature>
<reference evidence="3 4" key="1">
    <citation type="submission" date="2018-08" db="EMBL/GenBank/DDBJ databases">
        <title>A genome reference for cultivated species of the human gut microbiota.</title>
        <authorList>
            <person name="Zou Y."/>
            <person name="Xue W."/>
            <person name="Luo G."/>
        </authorList>
    </citation>
    <scope>NUCLEOTIDE SEQUENCE [LARGE SCALE GENOMIC DNA]</scope>
    <source>
        <strain evidence="3 4">AF22-21</strain>
    </source>
</reference>
<dbReference type="CDD" id="cd00009">
    <property type="entry name" value="AAA"/>
    <property type="match status" value="1"/>
</dbReference>
<dbReference type="InterPro" id="IPR002631">
    <property type="entry name" value="Plasmid_rep_OBD"/>
</dbReference>
<dbReference type="SUPFAM" id="SSF52540">
    <property type="entry name" value="P-loop containing nucleoside triphosphate hydrolases"/>
    <property type="match status" value="1"/>
</dbReference>
<organism evidence="3 4">
    <name type="scientific">Coprococcus eutactus</name>
    <dbReference type="NCBI Taxonomy" id="33043"/>
    <lineage>
        <taxon>Bacteria</taxon>
        <taxon>Bacillati</taxon>
        <taxon>Bacillota</taxon>
        <taxon>Clostridia</taxon>
        <taxon>Lachnospirales</taxon>
        <taxon>Lachnospiraceae</taxon>
        <taxon>Coprococcus</taxon>
    </lineage>
</organism>
<dbReference type="InterPro" id="IPR027417">
    <property type="entry name" value="P-loop_NTPase"/>
</dbReference>
<dbReference type="GO" id="GO:0005727">
    <property type="term" value="C:extrachromosomal circular DNA"/>
    <property type="evidence" value="ECO:0007669"/>
    <property type="project" value="InterPro"/>
</dbReference>
<evidence type="ECO:0000313" key="4">
    <source>
        <dbReference type="Proteomes" id="UP000283295"/>
    </source>
</evidence>
<dbReference type="Pfam" id="PF00910">
    <property type="entry name" value="RNA_helicase"/>
    <property type="match status" value="1"/>
</dbReference>
<protein>
    <submittedName>
        <fullName evidence="3">AAA family ATPase</fullName>
    </submittedName>
</protein>
<dbReference type="GO" id="GO:0003677">
    <property type="term" value="F:DNA binding"/>
    <property type="evidence" value="ECO:0007669"/>
    <property type="project" value="InterPro"/>
</dbReference>
<dbReference type="GO" id="GO:0003723">
    <property type="term" value="F:RNA binding"/>
    <property type="evidence" value="ECO:0007669"/>
    <property type="project" value="InterPro"/>
</dbReference>
<dbReference type="GO" id="GO:0003724">
    <property type="term" value="F:RNA helicase activity"/>
    <property type="evidence" value="ECO:0007669"/>
    <property type="project" value="InterPro"/>
</dbReference>
<dbReference type="Gene3D" id="3.40.50.300">
    <property type="entry name" value="P-loop containing nucleotide triphosphate hydrolases"/>
    <property type="match status" value="1"/>
</dbReference>
<dbReference type="Pfam" id="PF01719">
    <property type="entry name" value="Rep_OBD"/>
    <property type="match status" value="1"/>
</dbReference>
<dbReference type="OrthoDB" id="2217019at2"/>
<evidence type="ECO:0000259" key="2">
    <source>
        <dbReference type="Pfam" id="PF01719"/>
    </source>
</evidence>
<evidence type="ECO:0000259" key="1">
    <source>
        <dbReference type="Pfam" id="PF00910"/>
    </source>
</evidence>
<dbReference type="InterPro" id="IPR000605">
    <property type="entry name" value="Helicase_SF3_ssDNA/RNA_vir"/>
</dbReference>
<proteinExistence type="predicted"/>
<name>A0A3R5YS90_9FIRM</name>
<dbReference type="AlphaFoldDB" id="A0A3R5YS90"/>
<comment type="caution">
    <text evidence="3">The sequence shown here is derived from an EMBL/GenBank/DDBJ whole genome shotgun (WGS) entry which is preliminary data.</text>
</comment>
<feature type="domain" description="Helicase superfamily 3 single-stranded DNA/RNA virus" evidence="1">
    <location>
        <begin position="236"/>
        <end position="325"/>
    </location>
</feature>
<dbReference type="EMBL" id="QRVK01000060">
    <property type="protein sequence ID" value="RGS35734.1"/>
    <property type="molecule type" value="Genomic_DNA"/>
</dbReference>
<dbReference type="GO" id="GO:0006260">
    <property type="term" value="P:DNA replication"/>
    <property type="evidence" value="ECO:0007669"/>
    <property type="project" value="InterPro"/>
</dbReference>
<gene>
    <name evidence="3" type="ORF">DWX94_13540</name>
</gene>
<dbReference type="GO" id="GO:0003916">
    <property type="term" value="F:DNA topoisomerase activity"/>
    <property type="evidence" value="ECO:0007669"/>
    <property type="project" value="InterPro"/>
</dbReference>
<evidence type="ECO:0000313" key="3">
    <source>
        <dbReference type="EMBL" id="RGS35734.1"/>
    </source>
</evidence>
<accession>A0A3R5YS90</accession>
<dbReference type="Proteomes" id="UP000283295">
    <property type="component" value="Unassembled WGS sequence"/>
</dbReference>